<accession>A0A0M2JXD8</accession>
<dbReference type="EMBL" id="LAUZ02000111">
    <property type="protein sequence ID" value="KKE99274.1"/>
    <property type="molecule type" value="Genomic_DNA"/>
</dbReference>
<dbReference type="OrthoDB" id="333076at2"/>
<evidence type="ECO:0000313" key="2">
    <source>
        <dbReference type="Proteomes" id="UP000034150"/>
    </source>
</evidence>
<organism evidence="1 2">
    <name type="scientific">Mycolicibacterium obuense</name>
    <dbReference type="NCBI Taxonomy" id="1807"/>
    <lineage>
        <taxon>Bacteria</taxon>
        <taxon>Bacillati</taxon>
        <taxon>Actinomycetota</taxon>
        <taxon>Actinomycetes</taxon>
        <taxon>Mycobacteriales</taxon>
        <taxon>Mycobacteriaceae</taxon>
        <taxon>Mycolicibacterium</taxon>
    </lineage>
</organism>
<sequence length="317" mass="33837">MDAGGVSCPQAPCYESRWLRANSSDGTRAIWLRETLLRSSTGAASADVWVMAFDPTGHRALRQSFPIDSAAFADVPWTAQIGPSSLTDTAAVGDIAGRARWDLTIRPGGEPAVRMLSDRAYQARFPPAKTLVRHPRAQMDGRLQIDGLTVDVDGWVGSVNHNWGSRHTAAYAYGQVCAFDDAPDTTLEIVTARAAVGPVLLPAVTLLVLRHAGVEFAVRSVLGSLQTHGRYEPFTWSFGARVGEQTIEGEIVAATDDVIGLTYTDTGGAEKYCYNSALATCRLQVAGSAVARTELTSAAAMFEILTADQVAGVPLRV</sequence>
<dbReference type="SUPFAM" id="SSF159245">
    <property type="entry name" value="AttH-like"/>
    <property type="match status" value="1"/>
</dbReference>
<dbReference type="STRING" id="1807.MOBUDSM44075_01970"/>
<protein>
    <submittedName>
        <fullName evidence="1">Uncharacterized protein</fullName>
    </submittedName>
</protein>
<name>A0A0M2JXD8_9MYCO</name>
<dbReference type="Proteomes" id="UP000034150">
    <property type="component" value="Unassembled WGS sequence"/>
</dbReference>
<evidence type="ECO:0000313" key="1">
    <source>
        <dbReference type="EMBL" id="KKE99274.1"/>
    </source>
</evidence>
<dbReference type="AlphaFoldDB" id="A0A0M2JXD8"/>
<keyword evidence="2" id="KW-1185">Reference proteome</keyword>
<dbReference type="PATRIC" id="fig|1807.13.peg.5576"/>
<proteinExistence type="predicted"/>
<reference evidence="1 2" key="1">
    <citation type="journal article" date="2015" name="Genome Announc.">
        <title>Draft Genome Sequence of Mycobacterium obuense Strain UC1, Isolated from Patient Sputum.</title>
        <authorList>
            <person name="Greninger A.L."/>
            <person name="Cunningham G."/>
            <person name="Hsu E.D."/>
            <person name="Yu J.M."/>
            <person name="Chiu C.Y."/>
            <person name="Miller S."/>
        </authorList>
    </citation>
    <scope>NUCLEOTIDE SEQUENCE [LARGE SCALE GENOMIC DNA]</scope>
    <source>
        <strain evidence="1 2">UC1</strain>
    </source>
</reference>
<comment type="caution">
    <text evidence="1">The sequence shown here is derived from an EMBL/GenBank/DDBJ whole genome shotgun (WGS) entry which is preliminary data.</text>
</comment>
<gene>
    <name evidence="1" type="ORF">WN67_24900</name>
</gene>